<dbReference type="AlphaFoldDB" id="A0A0E9T3E7"/>
<accession>A0A0E9T3E7</accession>
<protein>
    <submittedName>
        <fullName evidence="1">Uncharacterized protein</fullName>
    </submittedName>
</protein>
<sequence length="45" mass="5481">MMNLYNEFNMADRTTCPGTYLYKRPRKYAVHAHNWRKLYSSQARP</sequence>
<reference evidence="1" key="2">
    <citation type="journal article" date="2015" name="Fish Shellfish Immunol.">
        <title>Early steps in the European eel (Anguilla anguilla)-Vibrio vulnificus interaction in the gills: Role of the RtxA13 toxin.</title>
        <authorList>
            <person name="Callol A."/>
            <person name="Pajuelo D."/>
            <person name="Ebbesson L."/>
            <person name="Teles M."/>
            <person name="MacKenzie S."/>
            <person name="Amaro C."/>
        </authorList>
    </citation>
    <scope>NUCLEOTIDE SEQUENCE</scope>
</reference>
<dbReference type="EMBL" id="GBXM01060426">
    <property type="protein sequence ID" value="JAH48151.1"/>
    <property type="molecule type" value="Transcribed_RNA"/>
</dbReference>
<organism evidence="1">
    <name type="scientific">Anguilla anguilla</name>
    <name type="common">European freshwater eel</name>
    <name type="synonym">Muraena anguilla</name>
    <dbReference type="NCBI Taxonomy" id="7936"/>
    <lineage>
        <taxon>Eukaryota</taxon>
        <taxon>Metazoa</taxon>
        <taxon>Chordata</taxon>
        <taxon>Craniata</taxon>
        <taxon>Vertebrata</taxon>
        <taxon>Euteleostomi</taxon>
        <taxon>Actinopterygii</taxon>
        <taxon>Neopterygii</taxon>
        <taxon>Teleostei</taxon>
        <taxon>Anguilliformes</taxon>
        <taxon>Anguillidae</taxon>
        <taxon>Anguilla</taxon>
    </lineage>
</organism>
<reference evidence="1" key="1">
    <citation type="submission" date="2014-11" db="EMBL/GenBank/DDBJ databases">
        <authorList>
            <person name="Amaro Gonzalez C."/>
        </authorList>
    </citation>
    <scope>NUCLEOTIDE SEQUENCE</scope>
</reference>
<evidence type="ECO:0000313" key="1">
    <source>
        <dbReference type="EMBL" id="JAH48151.1"/>
    </source>
</evidence>
<name>A0A0E9T3E7_ANGAN</name>
<proteinExistence type="predicted"/>